<protein>
    <submittedName>
        <fullName evidence="2">Uncharacterized protein</fullName>
    </submittedName>
</protein>
<evidence type="ECO:0000256" key="1">
    <source>
        <dbReference type="SAM" id="Phobius"/>
    </source>
</evidence>
<evidence type="ECO:0000313" key="3">
    <source>
        <dbReference type="Proteomes" id="UP001500655"/>
    </source>
</evidence>
<name>A0ABP4W0P7_9ACTN</name>
<organism evidence="2 3">
    <name type="scientific">Luedemannella helvata</name>
    <dbReference type="NCBI Taxonomy" id="349315"/>
    <lineage>
        <taxon>Bacteria</taxon>
        <taxon>Bacillati</taxon>
        <taxon>Actinomycetota</taxon>
        <taxon>Actinomycetes</taxon>
        <taxon>Micromonosporales</taxon>
        <taxon>Micromonosporaceae</taxon>
        <taxon>Luedemannella</taxon>
    </lineage>
</organism>
<keyword evidence="1" id="KW-1133">Transmembrane helix</keyword>
<reference evidence="3" key="1">
    <citation type="journal article" date="2019" name="Int. J. Syst. Evol. Microbiol.">
        <title>The Global Catalogue of Microorganisms (GCM) 10K type strain sequencing project: providing services to taxonomists for standard genome sequencing and annotation.</title>
        <authorList>
            <consortium name="The Broad Institute Genomics Platform"/>
            <consortium name="The Broad Institute Genome Sequencing Center for Infectious Disease"/>
            <person name="Wu L."/>
            <person name="Ma J."/>
        </authorList>
    </citation>
    <scope>NUCLEOTIDE SEQUENCE [LARGE SCALE GENOMIC DNA]</scope>
    <source>
        <strain evidence="3">JCM 13249</strain>
    </source>
</reference>
<feature type="transmembrane region" description="Helical" evidence="1">
    <location>
        <begin position="20"/>
        <end position="44"/>
    </location>
</feature>
<keyword evidence="3" id="KW-1185">Reference proteome</keyword>
<dbReference type="RefSeq" id="WP_344077346.1">
    <property type="nucleotide sequence ID" value="NZ_BAAALS010000004.1"/>
</dbReference>
<keyword evidence="1" id="KW-0472">Membrane</keyword>
<comment type="caution">
    <text evidence="2">The sequence shown here is derived from an EMBL/GenBank/DDBJ whole genome shotgun (WGS) entry which is preliminary data.</text>
</comment>
<dbReference type="EMBL" id="BAAALS010000004">
    <property type="protein sequence ID" value="GAA1741400.1"/>
    <property type="molecule type" value="Genomic_DNA"/>
</dbReference>
<accession>A0ABP4W0P7</accession>
<dbReference type="Proteomes" id="UP001500655">
    <property type="component" value="Unassembled WGS sequence"/>
</dbReference>
<sequence length="186" mass="19213">MELSVGFVRTRAKRVTIVSVLGTMLVVVGCCAGGLLAMMLSALISPSVDGNSPARLAAGGVLVAVLLGTMPALQIAWIVRLAAWLDNTRLTVRGLGTRAVELRTAHSVRLDTVPERGAPGLLSPMLTVAGPEGTVSVRLRSRDGALIPPHEMTALADALSTAASPGAAEAAAWLRSMAADPRTKLM</sequence>
<gene>
    <name evidence="2" type="ORF">GCM10009681_10140</name>
</gene>
<evidence type="ECO:0000313" key="2">
    <source>
        <dbReference type="EMBL" id="GAA1741400.1"/>
    </source>
</evidence>
<keyword evidence="1" id="KW-0812">Transmembrane</keyword>
<proteinExistence type="predicted"/>
<feature type="transmembrane region" description="Helical" evidence="1">
    <location>
        <begin position="56"/>
        <end position="79"/>
    </location>
</feature>